<gene>
    <name evidence="2" type="ORF">GCM10009742_47170</name>
</gene>
<name>A0ABP4PY23_9ACTN</name>
<dbReference type="Proteomes" id="UP001500190">
    <property type="component" value="Unassembled WGS sequence"/>
</dbReference>
<feature type="transmembrane region" description="Helical" evidence="1">
    <location>
        <begin position="315"/>
        <end position="335"/>
    </location>
</feature>
<protein>
    <recommendedName>
        <fullName evidence="4">AAA+ ATPase domain-containing protein</fullName>
    </recommendedName>
</protein>
<keyword evidence="1" id="KW-1133">Transmembrane helix</keyword>
<keyword evidence="1" id="KW-0812">Transmembrane</keyword>
<evidence type="ECO:0000313" key="2">
    <source>
        <dbReference type="EMBL" id="GAA1595027.1"/>
    </source>
</evidence>
<dbReference type="SUPFAM" id="SSF52540">
    <property type="entry name" value="P-loop containing nucleoside triphosphate hydrolases"/>
    <property type="match status" value="1"/>
</dbReference>
<evidence type="ECO:0000256" key="1">
    <source>
        <dbReference type="SAM" id="Phobius"/>
    </source>
</evidence>
<dbReference type="InterPro" id="IPR027417">
    <property type="entry name" value="P-loop_NTPase"/>
</dbReference>
<feature type="transmembrane region" description="Helical" evidence="1">
    <location>
        <begin position="126"/>
        <end position="144"/>
    </location>
</feature>
<evidence type="ECO:0008006" key="4">
    <source>
        <dbReference type="Google" id="ProtNLM"/>
    </source>
</evidence>
<feature type="transmembrane region" description="Helical" evidence="1">
    <location>
        <begin position="75"/>
        <end position="94"/>
    </location>
</feature>
<reference evidence="3" key="1">
    <citation type="journal article" date="2019" name="Int. J. Syst. Evol. Microbiol.">
        <title>The Global Catalogue of Microorganisms (GCM) 10K type strain sequencing project: providing services to taxonomists for standard genome sequencing and annotation.</title>
        <authorList>
            <consortium name="The Broad Institute Genomics Platform"/>
            <consortium name="The Broad Institute Genome Sequencing Center for Infectious Disease"/>
            <person name="Wu L."/>
            <person name="Ma J."/>
        </authorList>
    </citation>
    <scope>NUCLEOTIDE SEQUENCE [LARGE SCALE GENOMIC DNA]</scope>
    <source>
        <strain evidence="3">JCM 14304</strain>
    </source>
</reference>
<accession>A0ABP4PY23</accession>
<sequence>MLIRVYDRVVVLCSAVPRALDLLLARLMLRLTLDQLRERPEFVDADTTIRMERRETLRRLNRDLASATWAQRRRVYGRAVVVAFVSVVGLWIMTKQLGALGRWWAQSGRADVGHQLGTVLSALIEAGPVIIVVGAANVTVAAVLRRALRWSTSSLDEWYEAMSERLVMELRMLFNAEATRWTPTRLLVDRTPGLSGRDLDVPWIERACARRVHRLITELGATSVAVSGRRGVGKTTLLRRMLDSVRTDAPFPIRQTPQMRPPLAIFLQAPVDYAPKDFLIDLFAELCDKVIETDAGRAFGPRSLLSRAAARAIRFVGRFASVVLMLAILGATSTATPSDAVSSWLADRSADLVRSLGLAVPLQPEIALLALLGLGGVIVVLGEITKPGAGPLAREAATELAHLRYLQTLQFERALNLSRGLFGLGLRRARQLAQQPLTLPELVRRYRDFAEHVASEPLPGKGRGLLVAIDEMDRIASAESAEQFLNQIKAMFDVPGCIYLMSVSEDALAQFEQRVTNLRTTVDTSFDEVVWLPDLSLAESMDLLRRRVTGFPDLFLALCFCLSGGVPRDLLRAARTLVDVRHDVGVEQLGDITRLVVRREVQSFARGALRSASAPDEEDRSDVESFFQSAANRRWSGSLFDVVETLSHETADTASRAVLNYYAVIELLFIEHREIVEAALADTADADALRILEDLATARAMLPVSPRLATNELDDILGRLGARDGTSLA</sequence>
<keyword evidence="1" id="KW-0472">Membrane</keyword>
<dbReference type="EMBL" id="BAAAND010000008">
    <property type="protein sequence ID" value="GAA1595027.1"/>
    <property type="molecule type" value="Genomic_DNA"/>
</dbReference>
<comment type="caution">
    <text evidence="2">The sequence shown here is derived from an EMBL/GenBank/DDBJ whole genome shotgun (WGS) entry which is preliminary data.</text>
</comment>
<organism evidence="2 3">
    <name type="scientific">Kribbella karoonensis</name>
    <dbReference type="NCBI Taxonomy" id="324851"/>
    <lineage>
        <taxon>Bacteria</taxon>
        <taxon>Bacillati</taxon>
        <taxon>Actinomycetota</taxon>
        <taxon>Actinomycetes</taxon>
        <taxon>Propionibacteriales</taxon>
        <taxon>Kribbellaceae</taxon>
        <taxon>Kribbella</taxon>
    </lineage>
</organism>
<evidence type="ECO:0000313" key="3">
    <source>
        <dbReference type="Proteomes" id="UP001500190"/>
    </source>
</evidence>
<proteinExistence type="predicted"/>
<keyword evidence="3" id="KW-1185">Reference proteome</keyword>